<dbReference type="GO" id="GO:0009279">
    <property type="term" value="C:cell outer membrane"/>
    <property type="evidence" value="ECO:0007669"/>
    <property type="project" value="UniProtKB-SubCell"/>
</dbReference>
<evidence type="ECO:0000256" key="11">
    <source>
        <dbReference type="SAM" id="SignalP"/>
    </source>
</evidence>
<evidence type="ECO:0000256" key="3">
    <source>
        <dbReference type="ARBA" id="ARBA00022452"/>
    </source>
</evidence>
<dbReference type="PANTHER" id="PTHR30069:SF40">
    <property type="entry name" value="TONB-DEPENDENT RECEPTOR NMB0964-RELATED"/>
    <property type="match status" value="1"/>
</dbReference>
<evidence type="ECO:0008006" key="16">
    <source>
        <dbReference type="Google" id="ProtNLM"/>
    </source>
</evidence>
<gene>
    <name evidence="14" type="ORF">CWE21_07595</name>
</gene>
<dbReference type="PANTHER" id="PTHR30069">
    <property type="entry name" value="TONB-DEPENDENT OUTER MEMBRANE RECEPTOR"/>
    <property type="match status" value="1"/>
</dbReference>
<dbReference type="InterPro" id="IPR039426">
    <property type="entry name" value="TonB-dep_rcpt-like"/>
</dbReference>
<evidence type="ECO:0000256" key="4">
    <source>
        <dbReference type="ARBA" id="ARBA00022692"/>
    </source>
</evidence>
<evidence type="ECO:0000256" key="7">
    <source>
        <dbReference type="ARBA" id="ARBA00023237"/>
    </source>
</evidence>
<keyword evidence="7 8" id="KW-0998">Cell outer membrane</keyword>
<evidence type="ECO:0000256" key="6">
    <source>
        <dbReference type="ARBA" id="ARBA00023136"/>
    </source>
</evidence>
<keyword evidence="4 8" id="KW-0812">Transmembrane</keyword>
<evidence type="ECO:0000256" key="8">
    <source>
        <dbReference type="PROSITE-ProRule" id="PRU01360"/>
    </source>
</evidence>
<name>A0A432XGM0_9GAMM</name>
<evidence type="ECO:0000256" key="10">
    <source>
        <dbReference type="SAM" id="MobiDB-lite"/>
    </source>
</evidence>
<feature type="signal peptide" evidence="11">
    <location>
        <begin position="1"/>
        <end position="20"/>
    </location>
</feature>
<feature type="region of interest" description="Disordered" evidence="10">
    <location>
        <begin position="266"/>
        <end position="292"/>
    </location>
</feature>
<evidence type="ECO:0000256" key="2">
    <source>
        <dbReference type="ARBA" id="ARBA00022448"/>
    </source>
</evidence>
<evidence type="ECO:0000313" key="14">
    <source>
        <dbReference type="EMBL" id="RUO47820.1"/>
    </source>
</evidence>
<dbReference type="Gene3D" id="2.40.170.20">
    <property type="entry name" value="TonB-dependent receptor, beta-barrel domain"/>
    <property type="match status" value="1"/>
</dbReference>
<keyword evidence="2 8" id="KW-0813">Transport</keyword>
<keyword evidence="15" id="KW-1185">Reference proteome</keyword>
<proteinExistence type="inferred from homology"/>
<dbReference type="InterPro" id="IPR000531">
    <property type="entry name" value="Beta-barrel_TonB"/>
</dbReference>
<feature type="region of interest" description="Disordered" evidence="10">
    <location>
        <begin position="558"/>
        <end position="579"/>
    </location>
</feature>
<dbReference type="Pfam" id="PF00593">
    <property type="entry name" value="TonB_dep_Rec_b-barrel"/>
    <property type="match status" value="1"/>
</dbReference>
<comment type="subcellular location">
    <subcellularLocation>
        <location evidence="1 8">Cell outer membrane</location>
        <topology evidence="1 8">Multi-pass membrane protein</topology>
    </subcellularLocation>
</comment>
<sequence>MKYSPVALVLAQLLAPAAHAQAQNDNEEAQHQHENTEVIVINASPLVRTELNSAQPISVISGDELREKQAHTLGETLANEPGINSTHFARVASSPIIRGLDGPRVKVTQNGLDSADVSRGSPDHAVTTETSVAQQVEILRGPATLLYGSGAIGGVVNVVDERIAQELVGGTRGFFGGNLATVDDLRDFNAGLSTDLGQMVFHIDGFSRRSDDYSVPSFVNDEGETVDTIENSFVDAQGGTLGLSYIFDAGYIGASYARLEQEYGIPGHHHHGEEEHEDEHEGEHEDEHAHEEEAGPFADLVQDRWQLHAGLENPWQGVEQLTLRYAYTDYQHQEIEGDSPSTTFTNDQHELRVTANHQLTDQWYGAFGYHGFLQEQSAFGEEAYTPASETDRHGLFWLLETRENKLNYQLGIRYENVQLDAANVELGQQSYDFDPLSASFGVTYQWRPQVMFNANYSFAQRAPSANEIFANGAHLATQTYELGLNYALHQEAEHVYAIEASERSIELETSHSFDVGAHFEGNGHHLNINLFANRVDNFIYENIVGINSLDLEFDHHEHDEHDEHGDEHVDEHDDHDHADGLPVVQYNQEDVLLFGYEIDGRWQFTPDLRLDAFSDYTRAYTLDSTSNLPRIPSQRIGADVTYNQGNWESSIGYTWYAKQTRVAENETSTPSYGLLNAQVNFFPQSLARYNVSLYLKAENITDKLGYVHTSFLKYDAPVAGRNFSLGFRGEF</sequence>
<dbReference type="AlphaFoldDB" id="A0A432XGM0"/>
<evidence type="ECO:0000259" key="12">
    <source>
        <dbReference type="Pfam" id="PF00593"/>
    </source>
</evidence>
<evidence type="ECO:0000256" key="9">
    <source>
        <dbReference type="RuleBase" id="RU003357"/>
    </source>
</evidence>
<dbReference type="PROSITE" id="PS52016">
    <property type="entry name" value="TONB_DEPENDENT_REC_3"/>
    <property type="match status" value="1"/>
</dbReference>
<dbReference type="Pfam" id="PF07715">
    <property type="entry name" value="Plug"/>
    <property type="match status" value="1"/>
</dbReference>
<dbReference type="OrthoDB" id="9795928at2"/>
<dbReference type="Gene3D" id="2.170.130.10">
    <property type="entry name" value="TonB-dependent receptor, plug domain"/>
    <property type="match status" value="1"/>
</dbReference>
<accession>A0A432XGM0</accession>
<keyword evidence="3 8" id="KW-1134">Transmembrane beta strand</keyword>
<dbReference type="InterPro" id="IPR036942">
    <property type="entry name" value="Beta-barrel_TonB_sf"/>
</dbReference>
<keyword evidence="11" id="KW-0732">Signal</keyword>
<comment type="similarity">
    <text evidence="8 9">Belongs to the TonB-dependent receptor family.</text>
</comment>
<organism evidence="14 15">
    <name type="scientific">Pseudidiomarina aquimaris</name>
    <dbReference type="NCBI Taxonomy" id="641841"/>
    <lineage>
        <taxon>Bacteria</taxon>
        <taxon>Pseudomonadati</taxon>
        <taxon>Pseudomonadota</taxon>
        <taxon>Gammaproteobacteria</taxon>
        <taxon>Alteromonadales</taxon>
        <taxon>Idiomarinaceae</taxon>
        <taxon>Pseudidiomarina</taxon>
    </lineage>
</organism>
<dbReference type="GO" id="GO:0015344">
    <property type="term" value="F:siderophore uptake transmembrane transporter activity"/>
    <property type="evidence" value="ECO:0007669"/>
    <property type="project" value="TreeGrafter"/>
</dbReference>
<evidence type="ECO:0000313" key="15">
    <source>
        <dbReference type="Proteomes" id="UP000286678"/>
    </source>
</evidence>
<reference evidence="15" key="1">
    <citation type="journal article" date="2018" name="Front. Microbiol.">
        <title>Genome-Based Analysis Reveals the Taxonomy and Diversity of the Family Idiomarinaceae.</title>
        <authorList>
            <person name="Liu Y."/>
            <person name="Lai Q."/>
            <person name="Shao Z."/>
        </authorList>
    </citation>
    <scope>NUCLEOTIDE SEQUENCE [LARGE SCALE GENOMIC DNA]</scope>
    <source>
        <strain evidence="15">SW15</strain>
    </source>
</reference>
<keyword evidence="5 9" id="KW-0798">TonB box</keyword>
<dbReference type="InterPro" id="IPR012910">
    <property type="entry name" value="Plug_dom"/>
</dbReference>
<dbReference type="GO" id="GO:0044718">
    <property type="term" value="P:siderophore transmembrane transport"/>
    <property type="evidence" value="ECO:0007669"/>
    <property type="project" value="TreeGrafter"/>
</dbReference>
<evidence type="ECO:0000259" key="13">
    <source>
        <dbReference type="Pfam" id="PF07715"/>
    </source>
</evidence>
<feature type="domain" description="TonB-dependent receptor-like beta-barrel" evidence="12">
    <location>
        <begin position="304"/>
        <end position="700"/>
    </location>
</feature>
<feature type="domain" description="TonB-dependent receptor plug" evidence="13">
    <location>
        <begin position="52"/>
        <end position="155"/>
    </location>
</feature>
<evidence type="ECO:0000256" key="5">
    <source>
        <dbReference type="ARBA" id="ARBA00023077"/>
    </source>
</evidence>
<comment type="caution">
    <text evidence="14">The sequence shown here is derived from an EMBL/GenBank/DDBJ whole genome shotgun (WGS) entry which is preliminary data.</text>
</comment>
<dbReference type="EMBL" id="PIPT01000005">
    <property type="protein sequence ID" value="RUO47820.1"/>
    <property type="molecule type" value="Genomic_DNA"/>
</dbReference>
<dbReference type="SUPFAM" id="SSF56935">
    <property type="entry name" value="Porins"/>
    <property type="match status" value="1"/>
</dbReference>
<evidence type="ECO:0000256" key="1">
    <source>
        <dbReference type="ARBA" id="ARBA00004571"/>
    </source>
</evidence>
<feature type="chain" id="PRO_5019469607" description="TonB-dependent receptor" evidence="11">
    <location>
        <begin position="21"/>
        <end position="731"/>
    </location>
</feature>
<feature type="compositionally biased region" description="Basic and acidic residues" evidence="10">
    <location>
        <begin position="271"/>
        <end position="292"/>
    </location>
</feature>
<protein>
    <recommendedName>
        <fullName evidence="16">TonB-dependent receptor</fullName>
    </recommendedName>
</protein>
<keyword evidence="6 8" id="KW-0472">Membrane</keyword>
<dbReference type="InterPro" id="IPR037066">
    <property type="entry name" value="Plug_dom_sf"/>
</dbReference>
<dbReference type="Proteomes" id="UP000286678">
    <property type="component" value="Unassembled WGS sequence"/>
</dbReference>